<sequence length="188" mass="21050">MARRTDPEKRERILESARRVFLEDGYEGARVAKIAAGAGVAVGTLYLYFDSKDAIAGALTERFFEKISDRVVPMFADLSTPQRIEAVVDAALAVAEEERVLFEIEKLPERSAQSFREQMVGALAESLEEQGLPPNLLPGDAPVLANLLASLMERAIYECLVWRTGDIGRYRRILKRIFVRLLLDRAPV</sequence>
<gene>
    <name evidence="6" type="ORF">RxyAA322_02570</name>
</gene>
<evidence type="ECO:0000256" key="1">
    <source>
        <dbReference type="ARBA" id="ARBA00023015"/>
    </source>
</evidence>
<dbReference type="AlphaFoldDB" id="A0A510HIB7"/>
<reference evidence="6" key="1">
    <citation type="journal article" date="2019" name="Microbiol. Resour. Announc.">
        <title>Complete Genome Sequence of Rubrobacter xylanophilus Strain AA3-22, Isolated from Arima Onsen in Japan.</title>
        <authorList>
            <person name="Tomariguchi N."/>
            <person name="Miyazaki K."/>
        </authorList>
    </citation>
    <scope>NUCLEOTIDE SEQUENCE [LARGE SCALE GENOMIC DNA]</scope>
    <source>
        <strain evidence="6">AA3-22</strain>
    </source>
</reference>
<dbReference type="OrthoDB" id="5112469at2"/>
<dbReference type="PROSITE" id="PS50977">
    <property type="entry name" value="HTH_TETR_2"/>
    <property type="match status" value="1"/>
</dbReference>
<keyword evidence="7" id="KW-1185">Reference proteome</keyword>
<evidence type="ECO:0000256" key="4">
    <source>
        <dbReference type="PROSITE-ProRule" id="PRU00335"/>
    </source>
</evidence>
<evidence type="ECO:0000256" key="2">
    <source>
        <dbReference type="ARBA" id="ARBA00023125"/>
    </source>
</evidence>
<dbReference type="PANTHER" id="PTHR30055">
    <property type="entry name" value="HTH-TYPE TRANSCRIPTIONAL REGULATOR RUTR"/>
    <property type="match status" value="1"/>
</dbReference>
<evidence type="ECO:0000313" key="7">
    <source>
        <dbReference type="Proteomes" id="UP000318065"/>
    </source>
</evidence>
<evidence type="ECO:0000259" key="5">
    <source>
        <dbReference type="PROSITE" id="PS50977"/>
    </source>
</evidence>
<evidence type="ECO:0000313" key="6">
    <source>
        <dbReference type="EMBL" id="BBL78403.1"/>
    </source>
</evidence>
<dbReference type="SUPFAM" id="SSF46689">
    <property type="entry name" value="Homeodomain-like"/>
    <property type="match status" value="1"/>
</dbReference>
<evidence type="ECO:0000256" key="3">
    <source>
        <dbReference type="ARBA" id="ARBA00023163"/>
    </source>
</evidence>
<proteinExistence type="predicted"/>
<protein>
    <recommendedName>
        <fullName evidence="5">HTH tetR-type domain-containing protein</fullName>
    </recommendedName>
</protein>
<organism evidence="6 7">
    <name type="scientific">Rubrobacter xylanophilus</name>
    <dbReference type="NCBI Taxonomy" id="49319"/>
    <lineage>
        <taxon>Bacteria</taxon>
        <taxon>Bacillati</taxon>
        <taxon>Actinomycetota</taxon>
        <taxon>Rubrobacteria</taxon>
        <taxon>Rubrobacterales</taxon>
        <taxon>Rubrobacteraceae</taxon>
        <taxon>Rubrobacter</taxon>
    </lineage>
</organism>
<keyword evidence="3" id="KW-0804">Transcription</keyword>
<dbReference type="GO" id="GO:0045892">
    <property type="term" value="P:negative regulation of DNA-templated transcription"/>
    <property type="evidence" value="ECO:0007669"/>
    <property type="project" value="UniProtKB-ARBA"/>
</dbReference>
<dbReference type="InterPro" id="IPR001647">
    <property type="entry name" value="HTH_TetR"/>
</dbReference>
<dbReference type="FunFam" id="1.10.10.60:FF:000141">
    <property type="entry name" value="TetR family transcriptional regulator"/>
    <property type="match status" value="1"/>
</dbReference>
<accession>A0A510HIB7</accession>
<feature type="DNA-binding region" description="H-T-H motif" evidence="4">
    <location>
        <begin position="30"/>
        <end position="49"/>
    </location>
</feature>
<dbReference type="GO" id="GO:0003700">
    <property type="term" value="F:DNA-binding transcription factor activity"/>
    <property type="evidence" value="ECO:0007669"/>
    <property type="project" value="TreeGrafter"/>
</dbReference>
<dbReference type="EMBL" id="AP019791">
    <property type="protein sequence ID" value="BBL78403.1"/>
    <property type="molecule type" value="Genomic_DNA"/>
</dbReference>
<keyword evidence="2 4" id="KW-0238">DNA-binding</keyword>
<dbReference type="PRINTS" id="PR00455">
    <property type="entry name" value="HTHTETR"/>
</dbReference>
<dbReference type="RefSeq" id="WP_143526553.1">
    <property type="nucleotide sequence ID" value="NZ_AP019791.1"/>
</dbReference>
<dbReference type="Pfam" id="PF00440">
    <property type="entry name" value="TetR_N"/>
    <property type="match status" value="1"/>
</dbReference>
<feature type="domain" description="HTH tetR-type" evidence="5">
    <location>
        <begin position="7"/>
        <end position="67"/>
    </location>
</feature>
<dbReference type="Gene3D" id="1.10.357.10">
    <property type="entry name" value="Tetracycline Repressor, domain 2"/>
    <property type="match status" value="1"/>
</dbReference>
<dbReference type="GO" id="GO:0000976">
    <property type="term" value="F:transcription cis-regulatory region binding"/>
    <property type="evidence" value="ECO:0007669"/>
    <property type="project" value="TreeGrafter"/>
</dbReference>
<name>A0A510HIB7_9ACTN</name>
<dbReference type="PANTHER" id="PTHR30055:SF226">
    <property type="entry name" value="HTH-TYPE TRANSCRIPTIONAL REGULATOR PKSA"/>
    <property type="match status" value="1"/>
</dbReference>
<dbReference type="InterPro" id="IPR050109">
    <property type="entry name" value="HTH-type_TetR-like_transc_reg"/>
</dbReference>
<dbReference type="InterPro" id="IPR009057">
    <property type="entry name" value="Homeodomain-like_sf"/>
</dbReference>
<keyword evidence="1" id="KW-0805">Transcription regulation</keyword>
<dbReference type="Proteomes" id="UP000318065">
    <property type="component" value="Chromosome"/>
</dbReference>